<dbReference type="GO" id="GO:0008915">
    <property type="term" value="F:lipid-A-disaccharide synthase activity"/>
    <property type="evidence" value="ECO:0007669"/>
    <property type="project" value="UniProtKB-EC"/>
</dbReference>
<sequence length="353" mass="39889">MPDATFEGVAGPRMVKAGCLNWFNSSELSVMGIFGVLKHLPRIFLIRRRIMKRILNNPPDAFIGIDSPDFNLTLEKKLKNKGIKTIHVVSPSFWAWRKNRVRSLNQSTDLLLCLFPFEEDLLRQHNVNAIFIGHPLADSVDHSIDISSARNTLQLDAQAKTVITLMPGSRNTEIKRHAGLLFEAADLISKKYDLVEFVVPVVNDTIEQELKKLLTDRFQNLNVVITDNATLALSACDLVITKSGTATLEAALYKKPVIVVYKMSSLSYWFLRIFKIVQTDYISLPNILLGKEVVPELIQKKAHPESIFNESVLYLSNQKVVKELREQFNGLYLELKKNASMLAANAIIDILEE</sequence>
<dbReference type="CDD" id="cd01635">
    <property type="entry name" value="Glycosyltransferase_GTB-type"/>
    <property type="match status" value="1"/>
</dbReference>
<dbReference type="GO" id="GO:0016020">
    <property type="term" value="C:membrane"/>
    <property type="evidence" value="ECO:0007669"/>
    <property type="project" value="GOC"/>
</dbReference>
<keyword evidence="6" id="KW-0443">Lipid metabolism</keyword>
<dbReference type="GO" id="GO:0009245">
    <property type="term" value="P:lipid A biosynthetic process"/>
    <property type="evidence" value="ECO:0007669"/>
    <property type="project" value="UniProtKB-KW"/>
</dbReference>
<keyword evidence="3" id="KW-0441">Lipid A biosynthesis</keyword>
<dbReference type="SUPFAM" id="SSF53756">
    <property type="entry name" value="UDP-Glycosyltransferase/glycogen phosphorylase"/>
    <property type="match status" value="1"/>
</dbReference>
<comment type="catalytic activity">
    <reaction evidence="7">
        <text>a lipid X + a UDP-2-N,3-O-bis[(3R)-3-hydroxyacyl]-alpha-D-glucosamine = a lipid A disaccharide + UDP + H(+)</text>
        <dbReference type="Rhea" id="RHEA:67828"/>
        <dbReference type="ChEBI" id="CHEBI:15378"/>
        <dbReference type="ChEBI" id="CHEBI:58223"/>
        <dbReference type="ChEBI" id="CHEBI:137748"/>
        <dbReference type="ChEBI" id="CHEBI:176338"/>
        <dbReference type="ChEBI" id="CHEBI:176343"/>
        <dbReference type="EC" id="2.4.1.182"/>
    </reaction>
</comment>
<proteinExistence type="predicted"/>
<gene>
    <name evidence="8" type="ORF">METZ01_LOCUS74702</name>
</gene>
<dbReference type="GO" id="GO:0005543">
    <property type="term" value="F:phospholipid binding"/>
    <property type="evidence" value="ECO:0007669"/>
    <property type="project" value="TreeGrafter"/>
</dbReference>
<evidence type="ECO:0000256" key="6">
    <source>
        <dbReference type="ARBA" id="ARBA00023098"/>
    </source>
</evidence>
<reference evidence="8" key="1">
    <citation type="submission" date="2018-05" db="EMBL/GenBank/DDBJ databases">
        <authorList>
            <person name="Lanie J.A."/>
            <person name="Ng W.-L."/>
            <person name="Kazmierczak K.M."/>
            <person name="Andrzejewski T.M."/>
            <person name="Davidsen T.M."/>
            <person name="Wayne K.J."/>
            <person name="Tettelin H."/>
            <person name="Glass J.I."/>
            <person name="Rusch D."/>
            <person name="Podicherti R."/>
            <person name="Tsui H.-C.T."/>
            <person name="Winkler M.E."/>
        </authorList>
    </citation>
    <scope>NUCLEOTIDE SEQUENCE</scope>
</reference>
<dbReference type="InterPro" id="IPR003835">
    <property type="entry name" value="Glyco_trans_19"/>
</dbReference>
<dbReference type="EC" id="2.4.1.182" evidence="1"/>
<keyword evidence="5" id="KW-0808">Transferase</keyword>
<evidence type="ECO:0000256" key="4">
    <source>
        <dbReference type="ARBA" id="ARBA00022676"/>
    </source>
</evidence>
<keyword evidence="2" id="KW-0444">Lipid biosynthesis</keyword>
<dbReference type="Gene3D" id="3.40.50.2000">
    <property type="entry name" value="Glycogen Phosphorylase B"/>
    <property type="match status" value="2"/>
</dbReference>
<organism evidence="8">
    <name type="scientific">marine metagenome</name>
    <dbReference type="NCBI Taxonomy" id="408172"/>
    <lineage>
        <taxon>unclassified sequences</taxon>
        <taxon>metagenomes</taxon>
        <taxon>ecological metagenomes</taxon>
    </lineage>
</organism>
<evidence type="ECO:0000256" key="7">
    <source>
        <dbReference type="ARBA" id="ARBA00048975"/>
    </source>
</evidence>
<keyword evidence="4" id="KW-0328">Glycosyltransferase</keyword>
<evidence type="ECO:0000256" key="3">
    <source>
        <dbReference type="ARBA" id="ARBA00022556"/>
    </source>
</evidence>
<dbReference type="EMBL" id="UINC01005520">
    <property type="protein sequence ID" value="SVA21848.1"/>
    <property type="molecule type" value="Genomic_DNA"/>
</dbReference>
<evidence type="ECO:0000256" key="1">
    <source>
        <dbReference type="ARBA" id="ARBA00012687"/>
    </source>
</evidence>
<evidence type="ECO:0000313" key="8">
    <source>
        <dbReference type="EMBL" id="SVA21848.1"/>
    </source>
</evidence>
<dbReference type="Pfam" id="PF02684">
    <property type="entry name" value="LpxB"/>
    <property type="match status" value="1"/>
</dbReference>
<dbReference type="PANTHER" id="PTHR30372">
    <property type="entry name" value="LIPID-A-DISACCHARIDE SYNTHASE"/>
    <property type="match status" value="1"/>
</dbReference>
<dbReference type="NCBIfam" id="TIGR00215">
    <property type="entry name" value="lpxB"/>
    <property type="match status" value="1"/>
</dbReference>
<name>A0A381U2K3_9ZZZZ</name>
<accession>A0A381U2K3</accession>
<evidence type="ECO:0000256" key="2">
    <source>
        <dbReference type="ARBA" id="ARBA00022516"/>
    </source>
</evidence>
<evidence type="ECO:0000256" key="5">
    <source>
        <dbReference type="ARBA" id="ARBA00022679"/>
    </source>
</evidence>
<dbReference type="PANTHER" id="PTHR30372:SF4">
    <property type="entry name" value="LIPID-A-DISACCHARIDE SYNTHASE, MITOCHONDRIAL-RELATED"/>
    <property type="match status" value="1"/>
</dbReference>
<protein>
    <recommendedName>
        <fullName evidence="1">lipid-A-disaccharide synthase</fullName>
        <ecNumber evidence="1">2.4.1.182</ecNumber>
    </recommendedName>
</protein>
<dbReference type="AlphaFoldDB" id="A0A381U2K3"/>